<feature type="region of interest" description="Disordered" evidence="1">
    <location>
        <begin position="113"/>
        <end position="144"/>
    </location>
</feature>
<dbReference type="Proteomes" id="UP000037251">
    <property type="component" value="Unassembled WGS sequence"/>
</dbReference>
<reference evidence="4" key="1">
    <citation type="submission" date="2015-07" db="EMBL/GenBank/DDBJ databases">
        <authorList>
            <person name="Ju K.-S."/>
            <person name="Doroghazi J.R."/>
            <person name="Metcalf W.W."/>
        </authorList>
    </citation>
    <scope>NUCLEOTIDE SEQUENCE [LARGE SCALE GENOMIC DNA]</scope>
    <source>
        <strain evidence="4">NRRL 2290</strain>
    </source>
</reference>
<dbReference type="PATRIC" id="fig|67356.5.peg.408"/>
<feature type="compositionally biased region" description="Low complexity" evidence="1">
    <location>
        <begin position="116"/>
        <end position="133"/>
    </location>
</feature>
<accession>A0A0L8LYT4</accession>
<name>A0A0L8LYT4_9ACTN</name>
<proteinExistence type="predicted"/>
<keyword evidence="4" id="KW-1185">Reference proteome</keyword>
<keyword evidence="2" id="KW-1133">Transmembrane helix</keyword>
<dbReference type="eggNOG" id="COG4487">
    <property type="taxonomic scope" value="Bacteria"/>
</dbReference>
<evidence type="ECO:0000256" key="1">
    <source>
        <dbReference type="SAM" id="MobiDB-lite"/>
    </source>
</evidence>
<gene>
    <name evidence="3" type="ORF">ADK37_01905</name>
</gene>
<feature type="region of interest" description="Disordered" evidence="1">
    <location>
        <begin position="523"/>
        <end position="547"/>
    </location>
</feature>
<evidence type="ECO:0000313" key="4">
    <source>
        <dbReference type="Proteomes" id="UP000037251"/>
    </source>
</evidence>
<feature type="transmembrane region" description="Helical" evidence="2">
    <location>
        <begin position="21"/>
        <end position="37"/>
    </location>
</feature>
<dbReference type="EMBL" id="LGUS01000004">
    <property type="protein sequence ID" value="KOG43343.1"/>
    <property type="molecule type" value="Genomic_DNA"/>
</dbReference>
<evidence type="ECO:0000313" key="3">
    <source>
        <dbReference type="EMBL" id="KOG43343.1"/>
    </source>
</evidence>
<dbReference type="STRING" id="67356.AQJ84_13010"/>
<sequence>MTSSLIRGRPRRTRSHIPVRVAHAVAGGAVGIAWLVLPGMTISTNVPVAISRDLPVTASAGTFVSAAAPEGEGGSDVSDTSDASVADLALPLVVLGAVGALAGYGYVRRTRRARTRTTPGGSAHPAHSASAAPTTPPVTDLDEQSRSLLTEADNWIRTSREDLDFAEARAGSTAVAPFAQALRDAESELSAAFRIRQQYDAGIPADKASRHHALAGIVGRCQEVGRRLDSEAPAFDRLRALEGQLAEALETAETRFRELAGRVGTTEVVLADLGRRYASSASAAVTGYPEQAKDRLVFATTHLNQARQASDRGEAERAANDLRAAEGAVSQATVLITGVDRLAAELEEAAALVPAALTGAEAEIADAGTRVTDMPPGEVRTTVLHANAVLAAVRVELTSGQPYDPLDSLRRIVRAVTPVATGRSGVLATAALCAARSTTTAAADFVTTHRAAVGATARLHLAEAERVLATGTPEDRPRADELAQRAREIAEQDVRTHGNPHAGADGHASGTAGAVLGGILLDGTSPASPAGSFGGPETRGRRGFSAT</sequence>
<keyword evidence="2" id="KW-0472">Membrane</keyword>
<keyword evidence="2" id="KW-0812">Transmembrane</keyword>
<organism evidence="3 4">
    <name type="scientific">Streptomyces resistomycificus</name>
    <dbReference type="NCBI Taxonomy" id="67356"/>
    <lineage>
        <taxon>Bacteria</taxon>
        <taxon>Bacillati</taxon>
        <taxon>Actinomycetota</taxon>
        <taxon>Actinomycetes</taxon>
        <taxon>Kitasatosporales</taxon>
        <taxon>Streptomycetaceae</taxon>
        <taxon>Streptomyces</taxon>
        <taxon>Streptomyces aurantiacus group</taxon>
    </lineage>
</organism>
<dbReference type="AlphaFoldDB" id="A0A0L8LYT4"/>
<evidence type="ECO:0000256" key="2">
    <source>
        <dbReference type="SAM" id="Phobius"/>
    </source>
</evidence>
<protein>
    <recommendedName>
        <fullName evidence="5">TPM domain-containing protein</fullName>
    </recommendedName>
</protein>
<comment type="caution">
    <text evidence="3">The sequence shown here is derived from an EMBL/GenBank/DDBJ whole genome shotgun (WGS) entry which is preliminary data.</text>
</comment>
<feature type="transmembrane region" description="Helical" evidence="2">
    <location>
        <begin position="88"/>
        <end position="107"/>
    </location>
</feature>
<evidence type="ECO:0008006" key="5">
    <source>
        <dbReference type="Google" id="ProtNLM"/>
    </source>
</evidence>